<dbReference type="GO" id="GO:0005960">
    <property type="term" value="C:glycine cleavage complex"/>
    <property type="evidence" value="ECO:0007669"/>
    <property type="project" value="InterPro"/>
</dbReference>
<dbReference type="RefSeq" id="WP_252850938.1">
    <property type="nucleotide sequence ID" value="NZ_JAMXLR010000011.1"/>
</dbReference>
<dbReference type="InterPro" id="IPR002930">
    <property type="entry name" value="GCV_H"/>
</dbReference>
<dbReference type="InterPro" id="IPR033753">
    <property type="entry name" value="GCV_H/Fam206"/>
</dbReference>
<dbReference type="EMBL" id="JAMXLR010000011">
    <property type="protein sequence ID" value="MCO6042838.1"/>
    <property type="molecule type" value="Genomic_DNA"/>
</dbReference>
<accession>A0A9X2JFW4</accession>
<dbReference type="Proteomes" id="UP001155241">
    <property type="component" value="Unassembled WGS sequence"/>
</dbReference>
<evidence type="ECO:0000313" key="3">
    <source>
        <dbReference type="Proteomes" id="UP001155241"/>
    </source>
</evidence>
<dbReference type="InterPro" id="IPR011053">
    <property type="entry name" value="Single_hybrid_motif"/>
</dbReference>
<evidence type="ECO:0000256" key="1">
    <source>
        <dbReference type="ARBA" id="ARBA00022823"/>
    </source>
</evidence>
<organism evidence="2 3">
    <name type="scientific">Aeoliella straminimaris</name>
    <dbReference type="NCBI Taxonomy" id="2954799"/>
    <lineage>
        <taxon>Bacteria</taxon>
        <taxon>Pseudomonadati</taxon>
        <taxon>Planctomycetota</taxon>
        <taxon>Planctomycetia</taxon>
        <taxon>Pirellulales</taxon>
        <taxon>Lacipirellulaceae</taxon>
        <taxon>Aeoliella</taxon>
    </lineage>
</organism>
<keyword evidence="3" id="KW-1185">Reference proteome</keyword>
<dbReference type="AlphaFoldDB" id="A0A9X2JFW4"/>
<dbReference type="GO" id="GO:0005737">
    <property type="term" value="C:cytoplasm"/>
    <property type="evidence" value="ECO:0007669"/>
    <property type="project" value="TreeGrafter"/>
</dbReference>
<dbReference type="PANTHER" id="PTHR11715">
    <property type="entry name" value="GLYCINE CLEAVAGE SYSTEM H PROTEIN"/>
    <property type="match status" value="1"/>
</dbReference>
<proteinExistence type="predicted"/>
<keyword evidence="1" id="KW-0450">Lipoyl</keyword>
<dbReference type="PANTHER" id="PTHR11715:SF3">
    <property type="entry name" value="GLYCINE CLEAVAGE SYSTEM H PROTEIN-RELATED"/>
    <property type="match status" value="1"/>
</dbReference>
<gene>
    <name evidence="2" type="ORF">NG895_02855</name>
</gene>
<sequence length="159" mass="18074">MPVDPQQTLYYRKSRFSTRLPDFYLYSPSHYWLRKTGPDEYRVGLTRFATRMLGDFVEIDISVQPGEELSEGQPIGWIEGFKALSDVYCVASGTFIERNRALDTNPDLLDKDPYDTGWLFSYNGTAPASAVDVQGYVALLDTAIDKMLEAQKRDDKPPC</sequence>
<reference evidence="2" key="1">
    <citation type="submission" date="2022-06" db="EMBL/GenBank/DDBJ databases">
        <title>Aeoliella straminimaris, a novel planctomycete from sediments.</title>
        <authorList>
            <person name="Vitorino I.R."/>
            <person name="Lage O.M."/>
        </authorList>
    </citation>
    <scope>NUCLEOTIDE SEQUENCE</scope>
    <source>
        <strain evidence="2">ICT_H6.2</strain>
    </source>
</reference>
<protein>
    <submittedName>
        <fullName evidence="2">Glycine cleavage system protein H</fullName>
    </submittedName>
</protein>
<comment type="caution">
    <text evidence="2">The sequence shown here is derived from an EMBL/GenBank/DDBJ whole genome shotgun (WGS) entry which is preliminary data.</text>
</comment>
<dbReference type="SUPFAM" id="SSF51230">
    <property type="entry name" value="Single hybrid motif"/>
    <property type="match status" value="1"/>
</dbReference>
<name>A0A9X2JFW4_9BACT</name>
<dbReference type="GO" id="GO:0009249">
    <property type="term" value="P:protein lipoylation"/>
    <property type="evidence" value="ECO:0007669"/>
    <property type="project" value="TreeGrafter"/>
</dbReference>
<dbReference type="CDD" id="cd06848">
    <property type="entry name" value="GCS_H"/>
    <property type="match status" value="1"/>
</dbReference>
<dbReference type="Gene3D" id="2.40.50.100">
    <property type="match status" value="1"/>
</dbReference>
<dbReference type="GO" id="GO:0019464">
    <property type="term" value="P:glycine decarboxylation via glycine cleavage system"/>
    <property type="evidence" value="ECO:0007669"/>
    <property type="project" value="InterPro"/>
</dbReference>
<evidence type="ECO:0000313" key="2">
    <source>
        <dbReference type="EMBL" id="MCO6042838.1"/>
    </source>
</evidence>
<dbReference type="Pfam" id="PF01597">
    <property type="entry name" value="GCV_H"/>
    <property type="match status" value="1"/>
</dbReference>